<dbReference type="Gene3D" id="2.170.15.10">
    <property type="entry name" value="Proaerolysin, chain A, domain 3"/>
    <property type="match status" value="1"/>
</dbReference>
<evidence type="ECO:0000313" key="2">
    <source>
        <dbReference type="Proteomes" id="UP000199187"/>
    </source>
</evidence>
<dbReference type="AlphaFoldDB" id="A0A1I6ZYT9"/>
<sequence>MSMRINIVSSTDPSQCGVSAFGNDVSLISNTERNTFQLSDGQLKRAVERDFGRSPLDAFLRETNQWGGLYGRFGWQEVSRTLRPVSSRVLSQNTTPSVVMSQDFVNDSSVPATFNAAISQSVENTVTTGWSTGGTLSVGGSVEVGVRFLGIGGTATASISYEQSWGISGERSTSVVLGSASGVEVTLEPGQAVTAELVATRGTMRVEVSYAGSLSGHCVVNYNPRYQGHHFWALPITRVMNNSGINNSIMTTQTLDIGFYSNSSIIIRDKRTHAIVRQFDCDNLFGD</sequence>
<dbReference type="CDD" id="cd20235">
    <property type="entry name" value="PFM_spherulin-2a-like"/>
    <property type="match status" value="1"/>
</dbReference>
<dbReference type="EMBL" id="FPAU01000001">
    <property type="protein sequence ID" value="SFT67860.1"/>
    <property type="molecule type" value="Genomic_DNA"/>
</dbReference>
<protein>
    <submittedName>
        <fullName evidence="1">Toxin ETX/toxin MTX2</fullName>
    </submittedName>
</protein>
<dbReference type="SUPFAM" id="SSF56973">
    <property type="entry name" value="Aerolisin/ETX pore-forming domain"/>
    <property type="match status" value="1"/>
</dbReference>
<dbReference type="Pfam" id="PF03318">
    <property type="entry name" value="ETX_MTX2"/>
    <property type="match status" value="1"/>
</dbReference>
<keyword evidence="2" id="KW-1185">Reference proteome</keyword>
<dbReference type="RefSeq" id="WP_167518509.1">
    <property type="nucleotide sequence ID" value="NZ_CP045300.1"/>
</dbReference>
<accession>A0A1I6ZYT9</accession>
<gene>
    <name evidence="1" type="ORF">SAMN05192562_1011455</name>
</gene>
<dbReference type="InterPro" id="IPR004991">
    <property type="entry name" value="Aerolysin-like"/>
</dbReference>
<dbReference type="Proteomes" id="UP000199187">
    <property type="component" value="Unassembled WGS sequence"/>
</dbReference>
<name>A0A1I6ZYT9_9ENTR</name>
<proteinExistence type="predicted"/>
<evidence type="ECO:0000313" key="1">
    <source>
        <dbReference type="EMBL" id="SFT67860.1"/>
    </source>
</evidence>
<reference evidence="2" key="1">
    <citation type="submission" date="2016-10" db="EMBL/GenBank/DDBJ databases">
        <authorList>
            <person name="Varghese N."/>
            <person name="Submissions S."/>
        </authorList>
    </citation>
    <scope>NUCLEOTIDE SEQUENCE [LARGE SCALE GENOMIC DNA]</scope>
    <source>
        <strain evidence="2">Ah-143</strain>
    </source>
</reference>
<organism evidence="1 2">
    <name type="scientific">Kosakonia arachidis</name>
    <dbReference type="NCBI Taxonomy" id="551989"/>
    <lineage>
        <taxon>Bacteria</taxon>
        <taxon>Pseudomonadati</taxon>
        <taxon>Pseudomonadota</taxon>
        <taxon>Gammaproteobacteria</taxon>
        <taxon>Enterobacterales</taxon>
        <taxon>Enterobacteriaceae</taxon>
        <taxon>Kosakonia</taxon>
    </lineage>
</organism>